<dbReference type="SUPFAM" id="SSF46689">
    <property type="entry name" value="Homeodomain-like"/>
    <property type="match status" value="1"/>
</dbReference>
<dbReference type="Pfam" id="PF17925">
    <property type="entry name" value="TetR_C_20"/>
    <property type="match status" value="1"/>
</dbReference>
<dbReference type="InterPro" id="IPR050109">
    <property type="entry name" value="HTH-type_TetR-like_transc_reg"/>
</dbReference>
<dbReference type="GO" id="GO:0003700">
    <property type="term" value="F:DNA-binding transcription factor activity"/>
    <property type="evidence" value="ECO:0007669"/>
    <property type="project" value="TreeGrafter"/>
</dbReference>
<dbReference type="InterPro" id="IPR001647">
    <property type="entry name" value="HTH_TetR"/>
</dbReference>
<dbReference type="InterPro" id="IPR041642">
    <property type="entry name" value="KstR_C"/>
</dbReference>
<dbReference type="GO" id="GO:0000976">
    <property type="term" value="F:transcription cis-regulatory region binding"/>
    <property type="evidence" value="ECO:0007669"/>
    <property type="project" value="TreeGrafter"/>
</dbReference>
<reference evidence="6 7" key="1">
    <citation type="journal article" date="2019" name="Emerg. Microbes Infect.">
        <title>Comprehensive subspecies identification of 175 nontuberculous mycobacteria species based on 7547 genomic profiles.</title>
        <authorList>
            <person name="Matsumoto Y."/>
            <person name="Kinjo T."/>
            <person name="Motooka D."/>
            <person name="Nabeya D."/>
            <person name="Jung N."/>
            <person name="Uechi K."/>
            <person name="Horii T."/>
            <person name="Iida T."/>
            <person name="Fujita J."/>
            <person name="Nakamura S."/>
        </authorList>
    </citation>
    <scope>NUCLEOTIDE SEQUENCE [LARGE SCALE GENOMIC DNA]</scope>
    <source>
        <strain evidence="6 7">JCM 6391</strain>
    </source>
</reference>
<name>A0A7I7JM39_9MYCO</name>
<dbReference type="Pfam" id="PF00440">
    <property type="entry name" value="TetR_N"/>
    <property type="match status" value="1"/>
</dbReference>
<evidence type="ECO:0000256" key="3">
    <source>
        <dbReference type="ARBA" id="ARBA00023163"/>
    </source>
</evidence>
<evidence type="ECO:0000256" key="1">
    <source>
        <dbReference type="ARBA" id="ARBA00023015"/>
    </source>
</evidence>
<evidence type="ECO:0000256" key="2">
    <source>
        <dbReference type="ARBA" id="ARBA00023125"/>
    </source>
</evidence>
<proteinExistence type="predicted"/>
<dbReference type="KEGG" id="mnm:MNVM_19410"/>
<gene>
    <name evidence="6" type="ORF">MNVM_19410</name>
</gene>
<dbReference type="PROSITE" id="PS50977">
    <property type="entry name" value="HTH_TETR_2"/>
    <property type="match status" value="1"/>
</dbReference>
<evidence type="ECO:0000313" key="7">
    <source>
        <dbReference type="Proteomes" id="UP000466997"/>
    </source>
</evidence>
<keyword evidence="1" id="KW-0805">Transcription regulation</keyword>
<dbReference type="AlphaFoldDB" id="A0A7I7JM39"/>
<evidence type="ECO:0000313" key="6">
    <source>
        <dbReference type="EMBL" id="BBX12860.1"/>
    </source>
</evidence>
<dbReference type="InterPro" id="IPR009057">
    <property type="entry name" value="Homeodomain-like_sf"/>
</dbReference>
<accession>A0A7I7JM39</accession>
<protein>
    <recommendedName>
        <fullName evidence="5">HTH tetR-type domain-containing protein</fullName>
    </recommendedName>
</protein>
<feature type="domain" description="HTH tetR-type" evidence="5">
    <location>
        <begin position="1"/>
        <end position="49"/>
    </location>
</feature>
<evidence type="ECO:0000259" key="5">
    <source>
        <dbReference type="PROSITE" id="PS50977"/>
    </source>
</evidence>
<keyword evidence="7" id="KW-1185">Reference proteome</keyword>
<dbReference type="PANTHER" id="PTHR30055">
    <property type="entry name" value="HTH-TYPE TRANSCRIPTIONAL REGULATOR RUTR"/>
    <property type="match status" value="1"/>
</dbReference>
<feature type="DNA-binding region" description="H-T-H motif" evidence="4">
    <location>
        <begin position="12"/>
        <end position="31"/>
    </location>
</feature>
<dbReference type="EMBL" id="AP022562">
    <property type="protein sequence ID" value="BBX12860.1"/>
    <property type="molecule type" value="Genomic_DNA"/>
</dbReference>
<organism evidence="6 7">
    <name type="scientific">Mycobacterium novum</name>
    <dbReference type="NCBI Taxonomy" id="2492438"/>
    <lineage>
        <taxon>Bacteria</taxon>
        <taxon>Bacillati</taxon>
        <taxon>Actinomycetota</taxon>
        <taxon>Actinomycetes</taxon>
        <taxon>Mycobacteriales</taxon>
        <taxon>Mycobacteriaceae</taxon>
        <taxon>Mycobacterium</taxon>
    </lineage>
</organism>
<dbReference type="PANTHER" id="PTHR30055:SF234">
    <property type="entry name" value="HTH-TYPE TRANSCRIPTIONAL REGULATOR BETI"/>
    <property type="match status" value="1"/>
</dbReference>
<dbReference type="Gene3D" id="1.10.357.10">
    <property type="entry name" value="Tetracycline Repressor, domain 2"/>
    <property type="match status" value="1"/>
</dbReference>
<dbReference type="Proteomes" id="UP000466997">
    <property type="component" value="Chromosome"/>
</dbReference>
<evidence type="ECO:0000256" key="4">
    <source>
        <dbReference type="PROSITE-ProRule" id="PRU00335"/>
    </source>
</evidence>
<keyword evidence="3" id="KW-0804">Transcription</keyword>
<keyword evidence="2 4" id="KW-0238">DNA-binding</keyword>
<sequence>MRQAFRGYDAVQIRAVADAAGVSTSAVYHYFSSKDGLLLECLHSWLSEFEDSDALAIVGKRGPNQRLLRVVESLTERLSLTPRLADTMARAYLHATGSASDTAEFVRDTLIEIFTEAMHPERPQYNDHVAALMTDVWIANVLAIAQKRMTAEELRRRFQHAISAIDRNTGVR</sequence>